<comment type="caution">
    <text evidence="2">The sequence shown here is derived from an EMBL/GenBank/DDBJ whole genome shotgun (WGS) entry which is preliminary data.</text>
</comment>
<dbReference type="Proteomes" id="UP001152523">
    <property type="component" value="Unassembled WGS sequence"/>
</dbReference>
<gene>
    <name evidence="2" type="ORF">CEPIT_LOCUS13528</name>
    <name evidence="3" type="ORF">CEPIT_LOCUS43013</name>
</gene>
<keyword evidence="4" id="KW-1185">Reference proteome</keyword>
<proteinExistence type="predicted"/>
<accession>A0AAV0DA81</accession>
<dbReference type="SUPFAM" id="SSF47954">
    <property type="entry name" value="Cyclin-like"/>
    <property type="match status" value="1"/>
</dbReference>
<name>A0AAV0DA81_9ASTE</name>
<dbReference type="InterPro" id="IPR006671">
    <property type="entry name" value="Cyclin_N"/>
</dbReference>
<evidence type="ECO:0000313" key="2">
    <source>
        <dbReference type="EMBL" id="CAH9095922.1"/>
    </source>
</evidence>
<reference evidence="2" key="1">
    <citation type="submission" date="2022-07" db="EMBL/GenBank/DDBJ databases">
        <authorList>
            <person name="Macas J."/>
            <person name="Novak P."/>
            <person name="Neumann P."/>
        </authorList>
    </citation>
    <scope>NUCLEOTIDE SEQUENCE</scope>
</reference>
<evidence type="ECO:0000259" key="1">
    <source>
        <dbReference type="Pfam" id="PF00134"/>
    </source>
</evidence>
<sequence length="129" mass="14671">MHDEESYRRRRRVVGFIVQSTHELQVPPIVKYSALCLFTDRFYSSISRKGLDKVHWLLDPISESNLQLFALASIWISSKIHSSPPLSFKTLKSLGDKSISEQHFTTRDFLDAVVISYFVGAIANAGIEI</sequence>
<protein>
    <recommendedName>
        <fullName evidence="1">Cyclin N-terminal domain-containing protein</fullName>
    </recommendedName>
</protein>
<dbReference type="AlphaFoldDB" id="A0AAV0DA81"/>
<organism evidence="2 4">
    <name type="scientific">Cuscuta epithymum</name>
    <dbReference type="NCBI Taxonomy" id="186058"/>
    <lineage>
        <taxon>Eukaryota</taxon>
        <taxon>Viridiplantae</taxon>
        <taxon>Streptophyta</taxon>
        <taxon>Embryophyta</taxon>
        <taxon>Tracheophyta</taxon>
        <taxon>Spermatophyta</taxon>
        <taxon>Magnoliopsida</taxon>
        <taxon>eudicotyledons</taxon>
        <taxon>Gunneridae</taxon>
        <taxon>Pentapetalae</taxon>
        <taxon>asterids</taxon>
        <taxon>lamiids</taxon>
        <taxon>Solanales</taxon>
        <taxon>Convolvulaceae</taxon>
        <taxon>Cuscuteae</taxon>
        <taxon>Cuscuta</taxon>
        <taxon>Cuscuta subgen. Cuscuta</taxon>
    </lineage>
</organism>
<dbReference type="EMBL" id="CAMAPF010001104">
    <property type="protein sequence ID" value="CAH9146468.1"/>
    <property type="molecule type" value="Genomic_DNA"/>
</dbReference>
<feature type="domain" description="Cyclin N-terminal" evidence="1">
    <location>
        <begin position="6"/>
        <end position="105"/>
    </location>
</feature>
<dbReference type="InterPro" id="IPR036915">
    <property type="entry name" value="Cyclin-like_sf"/>
</dbReference>
<dbReference type="CDD" id="cd00043">
    <property type="entry name" value="CYCLIN_SF"/>
    <property type="match status" value="1"/>
</dbReference>
<dbReference type="EMBL" id="CAMAPF010000085">
    <property type="protein sequence ID" value="CAH9095922.1"/>
    <property type="molecule type" value="Genomic_DNA"/>
</dbReference>
<dbReference type="Gene3D" id="1.10.472.10">
    <property type="entry name" value="Cyclin-like"/>
    <property type="match status" value="1"/>
</dbReference>
<evidence type="ECO:0000313" key="3">
    <source>
        <dbReference type="EMBL" id="CAH9146468.1"/>
    </source>
</evidence>
<evidence type="ECO:0000313" key="4">
    <source>
        <dbReference type="Proteomes" id="UP001152523"/>
    </source>
</evidence>
<dbReference type="Pfam" id="PF00134">
    <property type="entry name" value="Cyclin_N"/>
    <property type="match status" value="1"/>
</dbReference>